<keyword evidence="5 7" id="KW-1133">Transmembrane helix</keyword>
<gene>
    <name evidence="8" type="ORF">GCM10009821_10550</name>
</gene>
<dbReference type="Pfam" id="PF07681">
    <property type="entry name" value="DoxX"/>
    <property type="match status" value="1"/>
</dbReference>
<comment type="caution">
    <text evidence="8">The sequence shown here is derived from an EMBL/GenBank/DDBJ whole genome shotgun (WGS) entry which is preliminary data.</text>
</comment>
<keyword evidence="9" id="KW-1185">Reference proteome</keyword>
<keyword evidence="6 7" id="KW-0472">Membrane</keyword>
<keyword evidence="3" id="KW-1003">Cell membrane</keyword>
<evidence type="ECO:0000256" key="7">
    <source>
        <dbReference type="SAM" id="Phobius"/>
    </source>
</evidence>
<accession>A0ABN2VV85</accession>
<evidence type="ECO:0000256" key="2">
    <source>
        <dbReference type="ARBA" id="ARBA00006679"/>
    </source>
</evidence>
<sequence length="166" mass="16929">MDLDVAVLVLRVVVGAVFIAHGWNHGFGPGGLDGTAGWFESIGLRPARLQAAVSSYLEIAVGVALIAGLLVPFAAAAGIGVMVTAYATVHRPNGFFITSEGYEYVMVLVATLTVLATLGGGSWSVDELLGTDVSSWAVGIGALGVGMLGAVAMLAVCWRPPADDEA</sequence>
<dbReference type="PANTHER" id="PTHR33452:SF1">
    <property type="entry name" value="INNER MEMBRANE PROTEIN YPHA-RELATED"/>
    <property type="match status" value="1"/>
</dbReference>
<feature type="transmembrane region" description="Helical" evidence="7">
    <location>
        <begin position="59"/>
        <end position="89"/>
    </location>
</feature>
<evidence type="ECO:0000256" key="4">
    <source>
        <dbReference type="ARBA" id="ARBA00022692"/>
    </source>
</evidence>
<dbReference type="InterPro" id="IPR032808">
    <property type="entry name" value="DoxX"/>
</dbReference>
<feature type="transmembrane region" description="Helical" evidence="7">
    <location>
        <begin position="5"/>
        <end position="23"/>
    </location>
</feature>
<reference evidence="8 9" key="1">
    <citation type="journal article" date="2019" name="Int. J. Syst. Evol. Microbiol.">
        <title>The Global Catalogue of Microorganisms (GCM) 10K type strain sequencing project: providing services to taxonomists for standard genome sequencing and annotation.</title>
        <authorList>
            <consortium name="The Broad Institute Genomics Platform"/>
            <consortium name="The Broad Institute Genome Sequencing Center for Infectious Disease"/>
            <person name="Wu L."/>
            <person name="Ma J."/>
        </authorList>
    </citation>
    <scope>NUCLEOTIDE SEQUENCE [LARGE SCALE GENOMIC DNA]</scope>
    <source>
        <strain evidence="8 9">JCM 15749</strain>
    </source>
</reference>
<organism evidence="8 9">
    <name type="scientific">Aeromicrobium halocynthiae</name>
    <dbReference type="NCBI Taxonomy" id="560557"/>
    <lineage>
        <taxon>Bacteria</taxon>
        <taxon>Bacillati</taxon>
        <taxon>Actinomycetota</taxon>
        <taxon>Actinomycetes</taxon>
        <taxon>Propionibacteriales</taxon>
        <taxon>Nocardioidaceae</taxon>
        <taxon>Aeromicrobium</taxon>
    </lineage>
</organism>
<evidence type="ECO:0000256" key="5">
    <source>
        <dbReference type="ARBA" id="ARBA00022989"/>
    </source>
</evidence>
<feature type="transmembrane region" description="Helical" evidence="7">
    <location>
        <begin position="136"/>
        <end position="158"/>
    </location>
</feature>
<evidence type="ECO:0000313" key="8">
    <source>
        <dbReference type="EMBL" id="GAA2073960.1"/>
    </source>
</evidence>
<keyword evidence="4 7" id="KW-0812">Transmembrane</keyword>
<dbReference type="EMBL" id="BAAAPY010000002">
    <property type="protein sequence ID" value="GAA2073960.1"/>
    <property type="molecule type" value="Genomic_DNA"/>
</dbReference>
<evidence type="ECO:0000256" key="3">
    <source>
        <dbReference type="ARBA" id="ARBA00022475"/>
    </source>
</evidence>
<proteinExistence type="inferred from homology"/>
<feature type="transmembrane region" description="Helical" evidence="7">
    <location>
        <begin position="101"/>
        <end position="124"/>
    </location>
</feature>
<protein>
    <submittedName>
        <fullName evidence="8">DoxX family protein</fullName>
    </submittedName>
</protein>
<dbReference type="InterPro" id="IPR051907">
    <property type="entry name" value="DoxX-like_oxidoreductase"/>
</dbReference>
<dbReference type="PANTHER" id="PTHR33452">
    <property type="entry name" value="OXIDOREDUCTASE CATD-RELATED"/>
    <property type="match status" value="1"/>
</dbReference>
<comment type="subcellular location">
    <subcellularLocation>
        <location evidence="1">Cell membrane</location>
        <topology evidence="1">Multi-pass membrane protein</topology>
    </subcellularLocation>
</comment>
<name>A0ABN2VV85_9ACTN</name>
<dbReference type="Proteomes" id="UP001501480">
    <property type="component" value="Unassembled WGS sequence"/>
</dbReference>
<dbReference type="RefSeq" id="WP_344325427.1">
    <property type="nucleotide sequence ID" value="NZ_BAAAPY010000002.1"/>
</dbReference>
<evidence type="ECO:0000256" key="6">
    <source>
        <dbReference type="ARBA" id="ARBA00023136"/>
    </source>
</evidence>
<comment type="similarity">
    <text evidence="2">Belongs to the DoxX family.</text>
</comment>
<evidence type="ECO:0000256" key="1">
    <source>
        <dbReference type="ARBA" id="ARBA00004651"/>
    </source>
</evidence>
<evidence type="ECO:0000313" key="9">
    <source>
        <dbReference type="Proteomes" id="UP001501480"/>
    </source>
</evidence>